<keyword evidence="13" id="KW-1185">Reference proteome</keyword>
<dbReference type="GO" id="GO:0005506">
    <property type="term" value="F:iron ion binding"/>
    <property type="evidence" value="ECO:0007669"/>
    <property type="project" value="InterPro"/>
</dbReference>
<dbReference type="PRINTS" id="PR00385">
    <property type="entry name" value="P450"/>
</dbReference>
<keyword evidence="4 9" id="KW-0349">Heme</keyword>
<dbReference type="OrthoDB" id="1470350at2759"/>
<comment type="pathway">
    <text evidence="2">Secondary metabolite biosynthesis.</text>
</comment>
<dbReference type="InterPro" id="IPR017972">
    <property type="entry name" value="Cyt_P450_CS"/>
</dbReference>
<evidence type="ECO:0000313" key="12">
    <source>
        <dbReference type="EMBL" id="SJL04163.1"/>
    </source>
</evidence>
<name>A0A284R622_ARMOS</name>
<protein>
    <submittedName>
        <fullName evidence="12">Related to Benzoate 4-monooxygenase cytochrome P450</fullName>
    </submittedName>
</protein>
<dbReference type="GO" id="GO:0004497">
    <property type="term" value="F:monooxygenase activity"/>
    <property type="evidence" value="ECO:0007669"/>
    <property type="project" value="UniProtKB-KW"/>
</dbReference>
<dbReference type="Proteomes" id="UP000219338">
    <property type="component" value="Unassembled WGS sequence"/>
</dbReference>
<evidence type="ECO:0000256" key="8">
    <source>
        <dbReference type="ARBA" id="ARBA00023033"/>
    </source>
</evidence>
<feature type="transmembrane region" description="Helical" evidence="11">
    <location>
        <begin position="590"/>
        <end position="615"/>
    </location>
</feature>
<evidence type="ECO:0000256" key="4">
    <source>
        <dbReference type="ARBA" id="ARBA00022617"/>
    </source>
</evidence>
<dbReference type="CDD" id="cd11061">
    <property type="entry name" value="CYP67-like"/>
    <property type="match status" value="1"/>
</dbReference>
<dbReference type="InterPro" id="IPR050121">
    <property type="entry name" value="Cytochrome_P450_monoxygenase"/>
</dbReference>
<evidence type="ECO:0000256" key="7">
    <source>
        <dbReference type="ARBA" id="ARBA00023004"/>
    </source>
</evidence>
<gene>
    <name evidence="12" type="ORF">ARMOST_07523</name>
</gene>
<dbReference type="Pfam" id="PF00067">
    <property type="entry name" value="p450"/>
    <property type="match status" value="1"/>
</dbReference>
<dbReference type="InterPro" id="IPR001128">
    <property type="entry name" value="Cyt_P450"/>
</dbReference>
<dbReference type="SUPFAM" id="SSF48264">
    <property type="entry name" value="Cytochrome P450"/>
    <property type="match status" value="1"/>
</dbReference>
<comment type="cofactor">
    <cofactor evidence="1 9">
        <name>heme</name>
        <dbReference type="ChEBI" id="CHEBI:30413"/>
    </cofactor>
</comment>
<evidence type="ECO:0000256" key="5">
    <source>
        <dbReference type="ARBA" id="ARBA00022723"/>
    </source>
</evidence>
<dbReference type="PANTHER" id="PTHR24305">
    <property type="entry name" value="CYTOCHROME P450"/>
    <property type="match status" value="1"/>
</dbReference>
<sequence>MFSLTLESLHTDLPTITATATVLVVLVHLVPYLIDSHRLRSYPGPLVAKFSDAWLGYVTHQGHRSEVVHDLHRKYGPFVRIAPNHVSVAVSDAQPMVYGHGNGALKSSFYDAFITTSIGIFTTRDRQTHTRKRKIISHTFSQKSVLEFEPHVHRYVGQLLGQWDKLYEKALKGMSGEEGEGWTGRDGRLWLDCLPWANYLAFDIIGDLAFGAPFGMIMAAKDSAPVAQDTHAVMKSYGQAGAKHASKEIEVIKTLGGPSETFLVTMGAVPGWWRAVLKRTPMFWKGGKDFDALVGMAVAAVSKRLQEPTDRNDLLSKLQAGKDEDGNPMGREELTAEALTFLIAGSDTTANSTCAIIYYLARTPSVQEKLHKELDEHLESGIATAERVKNLAYLQAIINEGLRLHSTVAMGLPRVAPEGGMSILGNYIPGGTVISVPTYTIHRDQAVFGDDVEEFRPERWFECDSAGVSKAFSPFSVGPRACIGRNLANFELQIIIASILKRYHFVLENPDEVLKVQEGLLRKPIGCRVDQPPPKTVFFRDAYLLGVFSACYDAGTRVGSALLLQTVLLGIELVWRVVTRPEECLREVALYVWIFTDFVASAMILAVVLLGVLCWDYDCMVIWLDFGYPRLCGLVECMKRRSSAYLVRRFDEQ</sequence>
<dbReference type="PROSITE" id="PS00086">
    <property type="entry name" value="CYTOCHROME_P450"/>
    <property type="match status" value="1"/>
</dbReference>
<keyword evidence="6 10" id="KW-0560">Oxidoreductase</keyword>
<keyword evidence="5 9" id="KW-0479">Metal-binding</keyword>
<dbReference type="STRING" id="47428.A0A284R622"/>
<dbReference type="GO" id="GO:0016705">
    <property type="term" value="F:oxidoreductase activity, acting on paired donors, with incorporation or reduction of molecular oxygen"/>
    <property type="evidence" value="ECO:0007669"/>
    <property type="project" value="InterPro"/>
</dbReference>
<evidence type="ECO:0000256" key="9">
    <source>
        <dbReference type="PIRSR" id="PIRSR602401-1"/>
    </source>
</evidence>
<dbReference type="EMBL" id="FUEG01000004">
    <property type="protein sequence ID" value="SJL04163.1"/>
    <property type="molecule type" value="Genomic_DNA"/>
</dbReference>
<feature type="binding site" description="axial binding residue" evidence="9">
    <location>
        <position position="482"/>
    </location>
    <ligand>
        <name>heme</name>
        <dbReference type="ChEBI" id="CHEBI:30413"/>
    </ligand>
    <ligandPart>
        <name>Fe</name>
        <dbReference type="ChEBI" id="CHEBI:18248"/>
    </ligandPart>
</feature>
<keyword evidence="11" id="KW-1133">Transmembrane helix</keyword>
<dbReference type="OMA" id="WFEENSA"/>
<keyword evidence="11" id="KW-0472">Membrane</keyword>
<evidence type="ECO:0000256" key="3">
    <source>
        <dbReference type="ARBA" id="ARBA00010617"/>
    </source>
</evidence>
<keyword evidence="7 9" id="KW-0408">Iron</keyword>
<organism evidence="12 13">
    <name type="scientific">Armillaria ostoyae</name>
    <name type="common">Armillaria root rot fungus</name>
    <dbReference type="NCBI Taxonomy" id="47428"/>
    <lineage>
        <taxon>Eukaryota</taxon>
        <taxon>Fungi</taxon>
        <taxon>Dikarya</taxon>
        <taxon>Basidiomycota</taxon>
        <taxon>Agaricomycotina</taxon>
        <taxon>Agaricomycetes</taxon>
        <taxon>Agaricomycetidae</taxon>
        <taxon>Agaricales</taxon>
        <taxon>Marasmiineae</taxon>
        <taxon>Physalacriaceae</taxon>
        <taxon>Armillaria</taxon>
    </lineage>
</organism>
<evidence type="ECO:0000256" key="11">
    <source>
        <dbReference type="SAM" id="Phobius"/>
    </source>
</evidence>
<dbReference type="InterPro" id="IPR036396">
    <property type="entry name" value="Cyt_P450_sf"/>
</dbReference>
<evidence type="ECO:0000256" key="10">
    <source>
        <dbReference type="RuleBase" id="RU000461"/>
    </source>
</evidence>
<dbReference type="Gene3D" id="1.10.630.10">
    <property type="entry name" value="Cytochrome P450"/>
    <property type="match status" value="1"/>
</dbReference>
<accession>A0A284R622</accession>
<evidence type="ECO:0000256" key="2">
    <source>
        <dbReference type="ARBA" id="ARBA00005179"/>
    </source>
</evidence>
<evidence type="ECO:0000256" key="6">
    <source>
        <dbReference type="ARBA" id="ARBA00023002"/>
    </source>
</evidence>
<evidence type="ECO:0000256" key="1">
    <source>
        <dbReference type="ARBA" id="ARBA00001971"/>
    </source>
</evidence>
<dbReference type="PANTHER" id="PTHR24305:SF29">
    <property type="entry name" value="BENZOATE-PARA-HYDROXYLASE"/>
    <property type="match status" value="1"/>
</dbReference>
<keyword evidence="11" id="KW-0812">Transmembrane</keyword>
<evidence type="ECO:0000313" key="13">
    <source>
        <dbReference type="Proteomes" id="UP000219338"/>
    </source>
</evidence>
<dbReference type="PRINTS" id="PR00463">
    <property type="entry name" value="EP450I"/>
</dbReference>
<dbReference type="InterPro" id="IPR002401">
    <property type="entry name" value="Cyt_P450_E_grp-I"/>
</dbReference>
<comment type="similarity">
    <text evidence="3 10">Belongs to the cytochrome P450 family.</text>
</comment>
<proteinExistence type="inferred from homology"/>
<dbReference type="GO" id="GO:0020037">
    <property type="term" value="F:heme binding"/>
    <property type="evidence" value="ECO:0007669"/>
    <property type="project" value="InterPro"/>
</dbReference>
<dbReference type="AlphaFoldDB" id="A0A284R622"/>
<keyword evidence="8 10" id="KW-0503">Monooxygenase</keyword>
<reference evidence="13" key="1">
    <citation type="journal article" date="2017" name="Nat. Ecol. Evol.">
        <title>Genome expansion and lineage-specific genetic innovations in the forest pathogenic fungi Armillaria.</title>
        <authorList>
            <person name="Sipos G."/>
            <person name="Prasanna A.N."/>
            <person name="Walter M.C."/>
            <person name="O'Connor E."/>
            <person name="Balint B."/>
            <person name="Krizsan K."/>
            <person name="Kiss B."/>
            <person name="Hess J."/>
            <person name="Varga T."/>
            <person name="Slot J."/>
            <person name="Riley R."/>
            <person name="Boka B."/>
            <person name="Rigling D."/>
            <person name="Barry K."/>
            <person name="Lee J."/>
            <person name="Mihaltcheva S."/>
            <person name="LaButti K."/>
            <person name="Lipzen A."/>
            <person name="Waldron R."/>
            <person name="Moloney N.M."/>
            <person name="Sperisen C."/>
            <person name="Kredics L."/>
            <person name="Vagvoelgyi C."/>
            <person name="Patrignani A."/>
            <person name="Fitzpatrick D."/>
            <person name="Nagy I."/>
            <person name="Doyle S."/>
            <person name="Anderson J.B."/>
            <person name="Grigoriev I.V."/>
            <person name="Gueldener U."/>
            <person name="Muensterkoetter M."/>
            <person name="Nagy L.G."/>
        </authorList>
    </citation>
    <scope>NUCLEOTIDE SEQUENCE [LARGE SCALE GENOMIC DNA]</scope>
    <source>
        <strain evidence="13">C18/9</strain>
    </source>
</reference>